<evidence type="ECO:0000256" key="1">
    <source>
        <dbReference type="ARBA" id="ARBA00004141"/>
    </source>
</evidence>
<sequence length="318" mass="34742">MAFNPIDVFLFLLVLLGIRGGWRRGFVLGFLGLLRWSGSLLAGWFLYRPVTDWLASKSGCSSVWLQPAAFLLIVLLASPVIGLIGNALIKRLPDGFNRGIFNRLFGALPGLANGLVAAAIAAALLFVVPLPESLREAARDSGTANRLAVLVERTATALTPIFEDALTQGLHRRYPKSGEFISLPFKVETPQAKPTFERQMLELVNRERAAEGLSPLKIDPALTEVARRHSSDMFARGYFSHYTPEGKSPFDRMRESDLRFLIAGENLAFAPSVAIAHAGLMNSPGHRANILRPQFGRVGIGIMDGGVHGLIVTQNFRN</sequence>
<dbReference type="PANTHER" id="PTHR31157:SF1">
    <property type="entry name" value="SCP DOMAIN-CONTAINING PROTEIN"/>
    <property type="match status" value="1"/>
</dbReference>
<evidence type="ECO:0000313" key="8">
    <source>
        <dbReference type="Proteomes" id="UP000266313"/>
    </source>
</evidence>
<keyword evidence="3 5" id="KW-1133">Transmembrane helix</keyword>
<dbReference type="PANTHER" id="PTHR31157">
    <property type="entry name" value="SCP DOMAIN-CONTAINING PROTEIN"/>
    <property type="match status" value="1"/>
</dbReference>
<dbReference type="CDD" id="cd05379">
    <property type="entry name" value="CAP_bacterial"/>
    <property type="match status" value="1"/>
</dbReference>
<dbReference type="Gene3D" id="3.40.33.10">
    <property type="entry name" value="CAP"/>
    <property type="match status" value="1"/>
</dbReference>
<evidence type="ECO:0000256" key="5">
    <source>
        <dbReference type="SAM" id="Phobius"/>
    </source>
</evidence>
<dbReference type="Pfam" id="PF02674">
    <property type="entry name" value="Colicin_V"/>
    <property type="match status" value="1"/>
</dbReference>
<gene>
    <name evidence="7" type="ORF">sS8_3161</name>
</gene>
<proteinExistence type="predicted"/>
<feature type="transmembrane region" description="Helical" evidence="5">
    <location>
        <begin position="110"/>
        <end position="130"/>
    </location>
</feature>
<dbReference type="SUPFAM" id="SSF55797">
    <property type="entry name" value="PR-1-like"/>
    <property type="match status" value="1"/>
</dbReference>
<evidence type="ECO:0000256" key="4">
    <source>
        <dbReference type="ARBA" id="ARBA00023136"/>
    </source>
</evidence>
<dbReference type="InterPro" id="IPR003825">
    <property type="entry name" value="Colicin-V_CvpA"/>
</dbReference>
<organism evidence="7 8">
    <name type="scientific">Methylocaldum marinum</name>
    <dbReference type="NCBI Taxonomy" id="1432792"/>
    <lineage>
        <taxon>Bacteria</taxon>
        <taxon>Pseudomonadati</taxon>
        <taxon>Pseudomonadota</taxon>
        <taxon>Gammaproteobacteria</taxon>
        <taxon>Methylococcales</taxon>
        <taxon>Methylococcaceae</taxon>
        <taxon>Methylocaldum</taxon>
    </lineage>
</organism>
<name>A0A250KUA8_9GAMM</name>
<dbReference type="EMBL" id="AP017928">
    <property type="protein sequence ID" value="BBA35104.1"/>
    <property type="molecule type" value="Genomic_DNA"/>
</dbReference>
<evidence type="ECO:0000259" key="6">
    <source>
        <dbReference type="Pfam" id="PF00188"/>
    </source>
</evidence>
<evidence type="ECO:0000256" key="2">
    <source>
        <dbReference type="ARBA" id="ARBA00022692"/>
    </source>
</evidence>
<dbReference type="InterPro" id="IPR014044">
    <property type="entry name" value="CAP_dom"/>
</dbReference>
<keyword evidence="2 5" id="KW-0812">Transmembrane</keyword>
<dbReference type="InterPro" id="IPR035940">
    <property type="entry name" value="CAP_sf"/>
</dbReference>
<evidence type="ECO:0000256" key="3">
    <source>
        <dbReference type="ARBA" id="ARBA00022989"/>
    </source>
</evidence>
<keyword evidence="4 5" id="KW-0472">Membrane</keyword>
<dbReference type="GO" id="GO:0016020">
    <property type="term" value="C:membrane"/>
    <property type="evidence" value="ECO:0007669"/>
    <property type="project" value="UniProtKB-SubCell"/>
</dbReference>
<comment type="subcellular location">
    <subcellularLocation>
        <location evidence="1">Membrane</location>
        <topology evidence="1">Multi-pass membrane protein</topology>
    </subcellularLocation>
</comment>
<feature type="transmembrane region" description="Helical" evidence="5">
    <location>
        <begin position="6"/>
        <end position="22"/>
    </location>
</feature>
<dbReference type="GO" id="GO:0009403">
    <property type="term" value="P:toxin biosynthetic process"/>
    <property type="evidence" value="ECO:0007669"/>
    <property type="project" value="InterPro"/>
</dbReference>
<dbReference type="Pfam" id="PF00188">
    <property type="entry name" value="CAP"/>
    <property type="match status" value="1"/>
</dbReference>
<feature type="transmembrane region" description="Helical" evidence="5">
    <location>
        <begin position="67"/>
        <end position="89"/>
    </location>
</feature>
<dbReference type="RefSeq" id="WP_119630370.1">
    <property type="nucleotide sequence ID" value="NZ_AP017928.1"/>
</dbReference>
<dbReference type="OrthoDB" id="68195at2"/>
<feature type="domain" description="SCP" evidence="6">
    <location>
        <begin position="201"/>
        <end position="316"/>
    </location>
</feature>
<dbReference type="Proteomes" id="UP000266313">
    <property type="component" value="Chromosome"/>
</dbReference>
<feature type="transmembrane region" description="Helical" evidence="5">
    <location>
        <begin position="27"/>
        <end position="47"/>
    </location>
</feature>
<protein>
    <submittedName>
        <fullName evidence="7">Uncharacterized protein with SCP/PR1 domains</fullName>
    </submittedName>
</protein>
<dbReference type="KEGG" id="mmai:sS8_3161"/>
<evidence type="ECO:0000313" key="7">
    <source>
        <dbReference type="EMBL" id="BBA35104.1"/>
    </source>
</evidence>
<reference evidence="7 8" key="1">
    <citation type="submission" date="2016-12" db="EMBL/GenBank/DDBJ databases">
        <title>Genome sequencing of Methylocaldum marinum.</title>
        <authorList>
            <person name="Takeuchi M."/>
            <person name="Kamagata Y."/>
            <person name="Hiraoka S."/>
            <person name="Oshima K."/>
            <person name="Hattori M."/>
            <person name="Iwasaki W."/>
        </authorList>
    </citation>
    <scope>NUCLEOTIDE SEQUENCE [LARGE SCALE GENOMIC DNA]</scope>
    <source>
        <strain evidence="7 8">S8</strain>
    </source>
</reference>
<accession>A0A250KUA8</accession>
<dbReference type="AlphaFoldDB" id="A0A250KUA8"/>
<keyword evidence="8" id="KW-1185">Reference proteome</keyword>